<comment type="caution">
    <text evidence="10">The sequence shown here is derived from an EMBL/GenBank/DDBJ whole genome shotgun (WGS) entry which is preliminary data.</text>
</comment>
<dbReference type="Gene3D" id="3.30.450.20">
    <property type="entry name" value="PAS domain"/>
    <property type="match status" value="1"/>
</dbReference>
<keyword evidence="6" id="KW-0418">Kinase</keyword>
<dbReference type="InterPro" id="IPR003594">
    <property type="entry name" value="HATPase_dom"/>
</dbReference>
<feature type="domain" description="Histidine kinase" evidence="9">
    <location>
        <begin position="289"/>
        <end position="486"/>
    </location>
</feature>
<protein>
    <recommendedName>
        <fullName evidence="2">histidine kinase</fullName>
        <ecNumber evidence="2">2.7.13.3</ecNumber>
    </recommendedName>
</protein>
<dbReference type="InterPro" id="IPR004358">
    <property type="entry name" value="Sig_transdc_His_kin-like_C"/>
</dbReference>
<evidence type="ECO:0000313" key="11">
    <source>
        <dbReference type="Proteomes" id="UP000235598"/>
    </source>
</evidence>
<dbReference type="PROSITE" id="PS50109">
    <property type="entry name" value="HIS_KIN"/>
    <property type="match status" value="1"/>
</dbReference>
<dbReference type="InterPro" id="IPR013656">
    <property type="entry name" value="PAS_4"/>
</dbReference>
<dbReference type="InterPro" id="IPR022066">
    <property type="entry name" value="PdtaS_GAF"/>
</dbReference>
<dbReference type="InterPro" id="IPR011495">
    <property type="entry name" value="Sig_transdc_His_kin_sub2_dim/P"/>
</dbReference>
<evidence type="ECO:0000256" key="6">
    <source>
        <dbReference type="ARBA" id="ARBA00022777"/>
    </source>
</evidence>
<accession>A0A2N6VP95</accession>
<evidence type="ECO:0000259" key="9">
    <source>
        <dbReference type="PROSITE" id="PS50109"/>
    </source>
</evidence>
<dbReference type="Pfam" id="PF12282">
    <property type="entry name" value="GAF_PdtaS"/>
    <property type="match status" value="1"/>
</dbReference>
<name>A0A2N6VP95_9MICO</name>
<keyword evidence="3" id="KW-0597">Phosphoprotein</keyword>
<dbReference type="Pfam" id="PF02518">
    <property type="entry name" value="HATPase_c"/>
    <property type="match status" value="1"/>
</dbReference>
<dbReference type="InterPro" id="IPR005467">
    <property type="entry name" value="His_kinase_dom"/>
</dbReference>
<evidence type="ECO:0000256" key="8">
    <source>
        <dbReference type="ARBA" id="ARBA00023012"/>
    </source>
</evidence>
<dbReference type="GO" id="GO:0004673">
    <property type="term" value="F:protein histidine kinase activity"/>
    <property type="evidence" value="ECO:0007669"/>
    <property type="project" value="UniProtKB-EC"/>
</dbReference>
<dbReference type="PANTHER" id="PTHR41523">
    <property type="entry name" value="TWO-COMPONENT SYSTEM SENSOR PROTEIN"/>
    <property type="match status" value="1"/>
</dbReference>
<dbReference type="RefSeq" id="WP_102237595.1">
    <property type="nucleotide sequence ID" value="NZ_BAAAIM010000007.1"/>
</dbReference>
<dbReference type="EMBL" id="PNHK01000001">
    <property type="protein sequence ID" value="PMD05936.1"/>
    <property type="molecule type" value="Genomic_DNA"/>
</dbReference>
<dbReference type="Pfam" id="PF08448">
    <property type="entry name" value="PAS_4"/>
    <property type="match status" value="1"/>
</dbReference>
<dbReference type="Gene3D" id="3.30.450.280">
    <property type="entry name" value="GAF domain"/>
    <property type="match status" value="1"/>
</dbReference>
<dbReference type="SUPFAM" id="SSF55785">
    <property type="entry name" value="PYP-like sensor domain (PAS domain)"/>
    <property type="match status" value="1"/>
</dbReference>
<evidence type="ECO:0000256" key="3">
    <source>
        <dbReference type="ARBA" id="ARBA00022553"/>
    </source>
</evidence>
<evidence type="ECO:0000256" key="4">
    <source>
        <dbReference type="ARBA" id="ARBA00022679"/>
    </source>
</evidence>
<evidence type="ECO:0000256" key="5">
    <source>
        <dbReference type="ARBA" id="ARBA00022741"/>
    </source>
</evidence>
<dbReference type="Gene3D" id="3.30.565.10">
    <property type="entry name" value="Histidine kinase-like ATPase, C-terminal domain"/>
    <property type="match status" value="1"/>
</dbReference>
<keyword evidence="7" id="KW-0067">ATP-binding</keyword>
<dbReference type="SUPFAM" id="SSF55874">
    <property type="entry name" value="ATPase domain of HSP90 chaperone/DNA topoisomerase II/histidine kinase"/>
    <property type="match status" value="1"/>
</dbReference>
<dbReference type="EC" id="2.7.13.3" evidence="2"/>
<sequence>MSAFADLLTSKGFTDEDDIEWLHRLVEDWQMIADLAFADLVLWVKVDKEFTVVAHCRPNTGSTVYPHDEIGTMANDDEQALISEAMDNAKTCQSTAKDGLLQGAEAVPVVRDGRVIAVLTIHSDVERKANYSRMERNYRSAGVMLLSMIAEGYFPDMEAPSGVRRGEPRVGDGMLVLNREGRVRYASPNAISVLYRLGYKGEIEGRYLAELMSDLLSKLRPVDEILPLVLTGRAAWRTELESKKVSVALRSIPFRRGEYRTGALLLVRDISEIRRRERDLLSRDTMIREMHHRVKNNLQTVSALLRLQKRRVESPAAQSALEEAMRRVSVISVVHDVLSQGVDPEVDFDEVISKGVRLGPSLANPNKHIELEQDGQIGTISSADATSLALAVTELVTNAIEHGFVAEADDEPVHGNVWIRSRRYEGRLEVVIADNGIGIGDNAVPGTGLGTQIVKTLVTTDLDGTIEWRPREGGGTEVVLDFPLRSGT</sequence>
<proteinExistence type="predicted"/>
<dbReference type="AlphaFoldDB" id="A0A2N6VP95"/>
<dbReference type="InterPro" id="IPR038424">
    <property type="entry name" value="H_kinase_PdtaS_GAF_sf"/>
</dbReference>
<dbReference type="PANTHER" id="PTHR41523:SF8">
    <property type="entry name" value="ETHYLENE RESPONSE SENSOR PROTEIN"/>
    <property type="match status" value="1"/>
</dbReference>
<dbReference type="GO" id="GO:0000160">
    <property type="term" value="P:phosphorelay signal transduction system"/>
    <property type="evidence" value="ECO:0007669"/>
    <property type="project" value="UniProtKB-KW"/>
</dbReference>
<dbReference type="PRINTS" id="PR00344">
    <property type="entry name" value="BCTRLSENSOR"/>
</dbReference>
<evidence type="ECO:0000313" key="10">
    <source>
        <dbReference type="EMBL" id="PMD05936.1"/>
    </source>
</evidence>
<dbReference type="Pfam" id="PF07568">
    <property type="entry name" value="HisKA_2"/>
    <property type="match status" value="1"/>
</dbReference>
<keyword evidence="8" id="KW-0902">Two-component regulatory system</keyword>
<evidence type="ECO:0000256" key="1">
    <source>
        <dbReference type="ARBA" id="ARBA00000085"/>
    </source>
</evidence>
<dbReference type="SMART" id="SM00911">
    <property type="entry name" value="HWE_HK"/>
    <property type="match status" value="1"/>
</dbReference>
<evidence type="ECO:0000256" key="7">
    <source>
        <dbReference type="ARBA" id="ARBA00022840"/>
    </source>
</evidence>
<dbReference type="InterPro" id="IPR035965">
    <property type="entry name" value="PAS-like_dom_sf"/>
</dbReference>
<keyword evidence="5" id="KW-0547">Nucleotide-binding</keyword>
<comment type="catalytic activity">
    <reaction evidence="1">
        <text>ATP + protein L-histidine = ADP + protein N-phospho-L-histidine.</text>
        <dbReference type="EC" id="2.7.13.3"/>
    </reaction>
</comment>
<dbReference type="GO" id="GO:0005524">
    <property type="term" value="F:ATP binding"/>
    <property type="evidence" value="ECO:0007669"/>
    <property type="project" value="UniProtKB-KW"/>
</dbReference>
<gene>
    <name evidence="10" type="ORF">CJ199_00555</name>
</gene>
<organism evidence="10 11">
    <name type="scientific">Brevibacterium paucivorans</name>
    <dbReference type="NCBI Taxonomy" id="170994"/>
    <lineage>
        <taxon>Bacteria</taxon>
        <taxon>Bacillati</taxon>
        <taxon>Actinomycetota</taxon>
        <taxon>Actinomycetes</taxon>
        <taxon>Micrococcales</taxon>
        <taxon>Brevibacteriaceae</taxon>
        <taxon>Brevibacterium</taxon>
    </lineage>
</organism>
<dbReference type="InterPro" id="IPR011102">
    <property type="entry name" value="Sig_transdc_His_kinase_HWE"/>
</dbReference>
<keyword evidence="4" id="KW-0808">Transferase</keyword>
<dbReference type="Proteomes" id="UP000235598">
    <property type="component" value="Unassembled WGS sequence"/>
</dbReference>
<reference evidence="10 11" key="1">
    <citation type="submission" date="2017-09" db="EMBL/GenBank/DDBJ databases">
        <title>Bacterial strain isolated from the female urinary microbiota.</title>
        <authorList>
            <person name="Thomas-White K."/>
            <person name="Kumar N."/>
            <person name="Forster S."/>
            <person name="Putonti C."/>
            <person name="Lawley T."/>
            <person name="Wolfe A.J."/>
        </authorList>
    </citation>
    <scope>NUCLEOTIDE SEQUENCE [LARGE SCALE GENOMIC DNA]</scope>
    <source>
        <strain evidence="10 11">UMB1301</strain>
    </source>
</reference>
<dbReference type="OrthoDB" id="9767435at2"/>
<dbReference type="InterPro" id="IPR036890">
    <property type="entry name" value="HATPase_C_sf"/>
</dbReference>
<dbReference type="SMART" id="SM00387">
    <property type="entry name" value="HATPase_c"/>
    <property type="match status" value="1"/>
</dbReference>
<evidence type="ECO:0000256" key="2">
    <source>
        <dbReference type="ARBA" id="ARBA00012438"/>
    </source>
</evidence>